<dbReference type="Pfam" id="PF01174">
    <property type="entry name" value="SNO"/>
    <property type="match status" value="1"/>
</dbReference>
<dbReference type="GO" id="GO:1903600">
    <property type="term" value="C:glutaminase complex"/>
    <property type="evidence" value="ECO:0007669"/>
    <property type="project" value="TreeGrafter"/>
</dbReference>
<keyword evidence="3 10" id="KW-0663">Pyridoxal phosphate</keyword>
<feature type="binding site" evidence="10 12">
    <location>
        <position position="113"/>
    </location>
    <ligand>
        <name>L-glutamine</name>
        <dbReference type="ChEBI" id="CHEBI:58359"/>
    </ligand>
</feature>
<comment type="pathway">
    <text evidence="10">Cofactor biosynthesis; pyridoxal 5'-phosphate biosynthesis.</text>
</comment>
<comment type="similarity">
    <text evidence="1 10">Belongs to the glutaminase PdxT/SNO family.</text>
</comment>
<evidence type="ECO:0000256" key="4">
    <source>
        <dbReference type="ARBA" id="ARBA00022962"/>
    </source>
</evidence>
<comment type="subunit">
    <text evidence="9 10">In the presence of PdxS, forms a dodecamer of heterodimers. Only shows activity in the heterodimer.</text>
</comment>
<keyword evidence="4 10" id="KW-0315">Glutamine amidotransferase</keyword>
<dbReference type="PROSITE" id="PS51273">
    <property type="entry name" value="GATASE_TYPE_1"/>
    <property type="match status" value="1"/>
</dbReference>
<comment type="function">
    <text evidence="8 10">Catalyzes the hydrolysis of glutamine to glutamate and ammonia as part of the biosynthesis of pyridoxal 5'-phosphate. The resulting ammonia molecule is channeled to the active site of PdxS.</text>
</comment>
<dbReference type="PROSITE" id="PS51274">
    <property type="entry name" value="GATASE_COBBQ"/>
    <property type="match status" value="1"/>
</dbReference>
<evidence type="ECO:0000313" key="14">
    <source>
        <dbReference type="Proteomes" id="UP000248889"/>
    </source>
</evidence>
<dbReference type="PIRSF" id="PIRSF005639">
    <property type="entry name" value="Glut_amidoT_SNO"/>
    <property type="match status" value="1"/>
</dbReference>
<dbReference type="PANTHER" id="PTHR31559">
    <property type="entry name" value="PYRIDOXAL 5'-PHOSPHATE SYNTHASE SUBUNIT SNO"/>
    <property type="match status" value="1"/>
</dbReference>
<dbReference type="AlphaFoldDB" id="A0A2X0K2J2"/>
<dbReference type="GO" id="GO:0042823">
    <property type="term" value="P:pyridoxal phosphate biosynthetic process"/>
    <property type="evidence" value="ECO:0007669"/>
    <property type="project" value="UniProtKB-UniRule"/>
</dbReference>
<dbReference type="UniPathway" id="UPA00245"/>
<evidence type="ECO:0000256" key="8">
    <source>
        <dbReference type="ARBA" id="ARBA00054599"/>
    </source>
</evidence>
<evidence type="ECO:0000256" key="1">
    <source>
        <dbReference type="ARBA" id="ARBA00008345"/>
    </source>
</evidence>
<dbReference type="GO" id="GO:0006543">
    <property type="term" value="P:L-glutamine catabolic process"/>
    <property type="evidence" value="ECO:0007669"/>
    <property type="project" value="UniProtKB-UniRule"/>
</dbReference>
<keyword evidence="14" id="KW-1185">Reference proteome</keyword>
<proteinExistence type="inferred from homology"/>
<reference evidence="13 14" key="1">
    <citation type="submission" date="2018-06" db="EMBL/GenBank/DDBJ databases">
        <title>Streptacidiphilus pinicola sp. nov., isolated from pine grove soil.</title>
        <authorList>
            <person name="Roh S.G."/>
            <person name="Park S."/>
            <person name="Kim M.-K."/>
            <person name="Yun B.-R."/>
            <person name="Park J."/>
            <person name="Kim M.J."/>
            <person name="Kim Y.S."/>
            <person name="Kim S.B."/>
        </authorList>
    </citation>
    <scope>NUCLEOTIDE SEQUENCE [LARGE SCALE GENOMIC DNA]</scope>
    <source>
        <strain evidence="13 14">MMS16-CNU450</strain>
    </source>
</reference>
<comment type="caution">
    <text evidence="13">The sequence shown here is derived from an EMBL/GenBank/DDBJ whole genome shotgun (WGS) entry which is preliminary data.</text>
</comment>
<evidence type="ECO:0000256" key="11">
    <source>
        <dbReference type="PIRSR" id="PIRSR005639-1"/>
    </source>
</evidence>
<dbReference type="PROSITE" id="PS01236">
    <property type="entry name" value="PDXT_SNO_1"/>
    <property type="match status" value="1"/>
</dbReference>
<dbReference type="PANTHER" id="PTHR31559:SF0">
    <property type="entry name" value="PYRIDOXAL 5'-PHOSPHATE SYNTHASE SUBUNIT SNO1-RELATED"/>
    <property type="match status" value="1"/>
</dbReference>
<name>A0A2X0K2J2_9ACTN</name>
<feature type="active site" description="Nucleophile" evidence="10 11">
    <location>
        <position position="84"/>
    </location>
</feature>
<evidence type="ECO:0000256" key="5">
    <source>
        <dbReference type="ARBA" id="ARBA00023239"/>
    </source>
</evidence>
<evidence type="ECO:0000256" key="7">
    <source>
        <dbReference type="ARBA" id="ARBA00049534"/>
    </source>
</evidence>
<evidence type="ECO:0000256" key="12">
    <source>
        <dbReference type="PIRSR" id="PIRSR005639-2"/>
    </source>
</evidence>
<dbReference type="InterPro" id="IPR002161">
    <property type="entry name" value="PdxT/SNO"/>
</dbReference>
<gene>
    <name evidence="10" type="primary">pdxT</name>
    <name evidence="13" type="ORF">DN069_21930</name>
</gene>
<evidence type="ECO:0000256" key="6">
    <source>
        <dbReference type="ARBA" id="ARBA00047992"/>
    </source>
</evidence>
<dbReference type="EC" id="4.3.3.6" evidence="10"/>
<organism evidence="13 14">
    <name type="scientific">Streptacidiphilus pinicola</name>
    <dbReference type="NCBI Taxonomy" id="2219663"/>
    <lineage>
        <taxon>Bacteria</taxon>
        <taxon>Bacillati</taxon>
        <taxon>Actinomycetota</taxon>
        <taxon>Actinomycetes</taxon>
        <taxon>Kitasatosporales</taxon>
        <taxon>Streptomycetaceae</taxon>
        <taxon>Streptacidiphilus</taxon>
    </lineage>
</organism>
<evidence type="ECO:0000313" key="13">
    <source>
        <dbReference type="EMBL" id="RAG83495.1"/>
    </source>
</evidence>
<dbReference type="InterPro" id="IPR021196">
    <property type="entry name" value="PdxT/SNO_CS"/>
</dbReference>
<dbReference type="RefSeq" id="WP_111503409.1">
    <property type="nucleotide sequence ID" value="NZ_QKYN01000086.1"/>
</dbReference>
<dbReference type="FunFam" id="3.40.50.880:FF:000010">
    <property type="entry name" value="uncharacterized protein LOC100176842 isoform X2"/>
    <property type="match status" value="1"/>
</dbReference>
<keyword evidence="5 10" id="KW-0456">Lyase</keyword>
<dbReference type="GO" id="GO:0036381">
    <property type="term" value="F:pyridoxal 5'-phosphate synthase (glutamine hydrolysing) activity"/>
    <property type="evidence" value="ECO:0007669"/>
    <property type="project" value="UniProtKB-UniRule"/>
</dbReference>
<evidence type="ECO:0000256" key="10">
    <source>
        <dbReference type="HAMAP-Rule" id="MF_01615"/>
    </source>
</evidence>
<feature type="binding site" evidence="10 12">
    <location>
        <begin position="52"/>
        <end position="54"/>
    </location>
    <ligand>
        <name>L-glutamine</name>
        <dbReference type="ChEBI" id="CHEBI:58359"/>
    </ligand>
</feature>
<feature type="active site" description="Charge relay system" evidence="10 11">
    <location>
        <position position="185"/>
    </location>
</feature>
<dbReference type="GO" id="GO:0004359">
    <property type="term" value="F:glutaminase activity"/>
    <property type="evidence" value="ECO:0007669"/>
    <property type="project" value="UniProtKB-UniRule"/>
</dbReference>
<evidence type="ECO:0000256" key="9">
    <source>
        <dbReference type="ARBA" id="ARBA00064749"/>
    </source>
</evidence>
<dbReference type="InterPro" id="IPR029062">
    <property type="entry name" value="Class_I_gatase-like"/>
</dbReference>
<dbReference type="Gene3D" id="3.40.50.880">
    <property type="match status" value="1"/>
</dbReference>
<dbReference type="HAMAP" id="MF_01615">
    <property type="entry name" value="PdxT"/>
    <property type="match status" value="1"/>
</dbReference>
<accession>A0A2X0K2J2</accession>
<dbReference type="Proteomes" id="UP000248889">
    <property type="component" value="Unassembled WGS sequence"/>
</dbReference>
<sequence>MSSSSTPVIGVLALQGDVREHLVALAEADALARPVRRPEELAEIDALVIPGGESTTMSKLALLFGVMEPLRARVAAGMPVYGTCAGMIMLADKILDGRDDQETVGGIDMVVRRNAFGRQNESFEQGVAFTGLEGGDVHGVFIRAPWVESVGAGVEILASLHEGTEAEHIVAVRQGNLLATSFHPELTGDHRVHAFFVEMVRAVSHGG</sequence>
<dbReference type="GO" id="GO:0008614">
    <property type="term" value="P:pyridoxine metabolic process"/>
    <property type="evidence" value="ECO:0007669"/>
    <property type="project" value="TreeGrafter"/>
</dbReference>
<dbReference type="GO" id="GO:0005829">
    <property type="term" value="C:cytosol"/>
    <property type="evidence" value="ECO:0007669"/>
    <property type="project" value="TreeGrafter"/>
</dbReference>
<dbReference type="PROSITE" id="PS51130">
    <property type="entry name" value="PDXT_SNO_2"/>
    <property type="match status" value="1"/>
</dbReference>
<protein>
    <recommendedName>
        <fullName evidence="10">Pyridoxal 5'-phosphate synthase subunit PdxT</fullName>
        <ecNumber evidence="10">4.3.3.6</ecNumber>
    </recommendedName>
    <alternativeName>
        <fullName evidence="10">Pdx2</fullName>
    </alternativeName>
    <alternativeName>
        <fullName evidence="10">Pyridoxal 5'-phosphate synthase glutaminase subunit</fullName>
        <ecNumber evidence="10">3.5.1.2</ecNumber>
    </alternativeName>
</protein>
<dbReference type="NCBIfam" id="TIGR03800">
    <property type="entry name" value="PLP_synth_Pdx2"/>
    <property type="match status" value="1"/>
</dbReference>
<evidence type="ECO:0000256" key="2">
    <source>
        <dbReference type="ARBA" id="ARBA00022801"/>
    </source>
</evidence>
<dbReference type="EMBL" id="QKYN01000086">
    <property type="protein sequence ID" value="RAG83495.1"/>
    <property type="molecule type" value="Genomic_DNA"/>
</dbReference>
<dbReference type="OrthoDB" id="9810320at2"/>
<dbReference type="EC" id="3.5.1.2" evidence="10"/>
<dbReference type="CDD" id="cd01749">
    <property type="entry name" value="GATase1_PB"/>
    <property type="match status" value="1"/>
</dbReference>
<evidence type="ECO:0000256" key="3">
    <source>
        <dbReference type="ARBA" id="ARBA00022898"/>
    </source>
</evidence>
<comment type="catalytic activity">
    <reaction evidence="6 10">
        <text>aldehydo-D-ribose 5-phosphate + D-glyceraldehyde 3-phosphate + L-glutamine = pyridoxal 5'-phosphate + L-glutamate + phosphate + 3 H2O + H(+)</text>
        <dbReference type="Rhea" id="RHEA:31507"/>
        <dbReference type="ChEBI" id="CHEBI:15377"/>
        <dbReference type="ChEBI" id="CHEBI:15378"/>
        <dbReference type="ChEBI" id="CHEBI:29985"/>
        <dbReference type="ChEBI" id="CHEBI:43474"/>
        <dbReference type="ChEBI" id="CHEBI:58273"/>
        <dbReference type="ChEBI" id="CHEBI:58359"/>
        <dbReference type="ChEBI" id="CHEBI:59776"/>
        <dbReference type="ChEBI" id="CHEBI:597326"/>
        <dbReference type="EC" id="4.3.3.6"/>
    </reaction>
</comment>
<dbReference type="SUPFAM" id="SSF52317">
    <property type="entry name" value="Class I glutamine amidotransferase-like"/>
    <property type="match status" value="1"/>
</dbReference>
<feature type="binding site" evidence="10 12">
    <location>
        <begin position="142"/>
        <end position="143"/>
    </location>
    <ligand>
        <name>L-glutamine</name>
        <dbReference type="ChEBI" id="CHEBI:58359"/>
    </ligand>
</feature>
<feature type="active site" description="Charge relay system" evidence="10 11">
    <location>
        <position position="183"/>
    </location>
</feature>
<comment type="catalytic activity">
    <reaction evidence="7 10">
        <text>L-glutamine + H2O = L-glutamate + NH4(+)</text>
        <dbReference type="Rhea" id="RHEA:15889"/>
        <dbReference type="ChEBI" id="CHEBI:15377"/>
        <dbReference type="ChEBI" id="CHEBI:28938"/>
        <dbReference type="ChEBI" id="CHEBI:29985"/>
        <dbReference type="ChEBI" id="CHEBI:58359"/>
        <dbReference type="EC" id="3.5.1.2"/>
    </reaction>
</comment>
<keyword evidence="2 10" id="KW-0378">Hydrolase</keyword>